<accession>A0A8S5LUZ8</accession>
<evidence type="ECO:0000313" key="1">
    <source>
        <dbReference type="EMBL" id="DAD73720.1"/>
    </source>
</evidence>
<reference evidence="1" key="1">
    <citation type="journal article" date="2021" name="Proc. Natl. Acad. Sci. U.S.A.">
        <title>A Catalog of Tens of Thousands of Viruses from Human Metagenomes Reveals Hidden Associations with Chronic Diseases.</title>
        <authorList>
            <person name="Tisza M.J."/>
            <person name="Buck C.B."/>
        </authorList>
    </citation>
    <scope>NUCLEOTIDE SEQUENCE</scope>
    <source>
        <strain evidence="1">Ctrub15</strain>
    </source>
</reference>
<sequence length="179" mass="19647">MRLLLVGSGGFDLGGPLVGFFCHAEQLFRNAVCKSRHRTGHGQSFLAVDGKVDDVVVNSVIANKAADVSNLRQCGRQIERFDFLREGFPFGFRSIHHAFNACPKHCAGGTWGQIDDALSLFEDLFGIFWHALSSRDTTSCGENKFASFKQNNLSTSPTHCNLVFARVEKSKGLFSGGFL</sequence>
<dbReference type="EMBL" id="BK014743">
    <property type="protein sequence ID" value="DAD73720.1"/>
    <property type="molecule type" value="Genomic_DNA"/>
</dbReference>
<proteinExistence type="predicted"/>
<protein>
    <submittedName>
        <fullName evidence="1">Uncharacterized protein</fullName>
    </submittedName>
</protein>
<organism evidence="1">
    <name type="scientific">Podoviridae sp. ctrub15</name>
    <dbReference type="NCBI Taxonomy" id="2826581"/>
    <lineage>
        <taxon>Viruses</taxon>
        <taxon>Duplodnaviria</taxon>
        <taxon>Heunggongvirae</taxon>
        <taxon>Uroviricota</taxon>
        <taxon>Caudoviricetes</taxon>
    </lineage>
</organism>
<name>A0A8S5LUZ8_9CAUD</name>